<dbReference type="Pfam" id="PF01656">
    <property type="entry name" value="CbiA"/>
    <property type="match status" value="1"/>
</dbReference>
<protein>
    <submittedName>
        <fullName evidence="2">Plasmid partitioning protein ParA</fullName>
    </submittedName>
</protein>
<reference evidence="2" key="1">
    <citation type="submission" date="2015-10" db="EMBL/GenBank/DDBJ databases">
        <authorList>
            <person name="Gilbert D.G."/>
        </authorList>
    </citation>
    <scope>NUCLEOTIDE SEQUENCE</scope>
</reference>
<dbReference type="InterPro" id="IPR027417">
    <property type="entry name" value="P-loop_NTPase"/>
</dbReference>
<feature type="domain" description="CobQ/CobB/MinD/ParA nucleotide binding" evidence="1">
    <location>
        <begin position="5"/>
        <end position="99"/>
    </location>
</feature>
<dbReference type="SUPFAM" id="SSF52540">
    <property type="entry name" value="P-loop containing nucleoside triphosphate hydrolases"/>
    <property type="match status" value="1"/>
</dbReference>
<dbReference type="CDD" id="cd02042">
    <property type="entry name" value="ParAB_family"/>
    <property type="match status" value="1"/>
</dbReference>
<accession>A0A160TLZ7</accession>
<dbReference type="AlphaFoldDB" id="A0A160TLZ7"/>
<dbReference type="InterPro" id="IPR002586">
    <property type="entry name" value="CobQ/CobB/MinD/ParA_Nub-bd_dom"/>
</dbReference>
<proteinExistence type="predicted"/>
<dbReference type="PIRSF" id="PIRSF009320">
    <property type="entry name" value="Nuc_binding_HP_1000"/>
    <property type="match status" value="1"/>
</dbReference>
<sequence>MRVLAMASQKGGSGKTTLSGHLAVQAQLAGAGPVVLIDIDPQGSLSDWWNERHSEYPAFAQTTVARLAADLEVLRQQGFRLAMIDTPPAITMAIQSVIAVAELIVIPTRPSPHDLRAVGATVDLCERAGKPLLFVVNGATPKAKITSEAAVALSQHGTVAPITVHHRTDFAASMIDGRTVMEVDGNGRSSQEIQALWTYISDRLEKNFRRTVFAAPTAAHGYAAQRPAAGGFGRRVVG</sequence>
<gene>
    <name evidence="2" type="ORF">MGWOODY_Smn200</name>
</gene>
<dbReference type="InterPro" id="IPR050678">
    <property type="entry name" value="DNA_Partitioning_ATPase"/>
</dbReference>
<organism evidence="2">
    <name type="scientific">hydrothermal vent metagenome</name>
    <dbReference type="NCBI Taxonomy" id="652676"/>
    <lineage>
        <taxon>unclassified sequences</taxon>
        <taxon>metagenomes</taxon>
        <taxon>ecological metagenomes</taxon>
    </lineage>
</organism>
<dbReference type="EMBL" id="CZQE01000181">
    <property type="protein sequence ID" value="CUS44804.1"/>
    <property type="molecule type" value="Genomic_DNA"/>
</dbReference>
<dbReference type="PANTHER" id="PTHR13696">
    <property type="entry name" value="P-LOOP CONTAINING NUCLEOSIDE TRIPHOSPHATE HYDROLASE"/>
    <property type="match status" value="1"/>
</dbReference>
<evidence type="ECO:0000259" key="1">
    <source>
        <dbReference type="Pfam" id="PF01656"/>
    </source>
</evidence>
<evidence type="ECO:0000313" key="2">
    <source>
        <dbReference type="EMBL" id="CUS44804.1"/>
    </source>
</evidence>
<name>A0A160TLZ7_9ZZZZ</name>
<dbReference type="PANTHER" id="PTHR13696:SF96">
    <property type="entry name" value="COBQ_COBB_MIND_PARA NUCLEOTIDE BINDING DOMAIN-CONTAINING PROTEIN"/>
    <property type="match status" value="1"/>
</dbReference>
<dbReference type="Gene3D" id="3.40.50.300">
    <property type="entry name" value="P-loop containing nucleotide triphosphate hydrolases"/>
    <property type="match status" value="1"/>
</dbReference>